<proteinExistence type="predicted"/>
<organism evidence="2 3">
    <name type="scientific">Sphaeroforma arctica JP610</name>
    <dbReference type="NCBI Taxonomy" id="667725"/>
    <lineage>
        <taxon>Eukaryota</taxon>
        <taxon>Ichthyosporea</taxon>
        <taxon>Ichthyophonida</taxon>
        <taxon>Sphaeroforma</taxon>
    </lineage>
</organism>
<dbReference type="GeneID" id="25911667"/>
<evidence type="ECO:0000259" key="1">
    <source>
        <dbReference type="Pfam" id="PF09734"/>
    </source>
</evidence>
<gene>
    <name evidence="2" type="ORF">SARC_11163</name>
</gene>
<dbReference type="EMBL" id="KQ243148">
    <property type="protein sequence ID" value="KNC76332.1"/>
    <property type="molecule type" value="Genomic_DNA"/>
</dbReference>
<feature type="non-terminal residue" evidence="2">
    <location>
        <position position="1"/>
    </location>
</feature>
<reference evidence="2 3" key="1">
    <citation type="submission" date="2011-02" db="EMBL/GenBank/DDBJ databases">
        <title>The Genome Sequence of Sphaeroforma arctica JP610.</title>
        <authorList>
            <consortium name="The Broad Institute Genome Sequencing Platform"/>
            <person name="Russ C."/>
            <person name="Cuomo C."/>
            <person name="Young S.K."/>
            <person name="Zeng Q."/>
            <person name="Gargeya S."/>
            <person name="Alvarado L."/>
            <person name="Berlin A."/>
            <person name="Chapman S.B."/>
            <person name="Chen Z."/>
            <person name="Freedman E."/>
            <person name="Gellesch M."/>
            <person name="Goldberg J."/>
            <person name="Griggs A."/>
            <person name="Gujja S."/>
            <person name="Heilman E."/>
            <person name="Heiman D."/>
            <person name="Howarth C."/>
            <person name="Mehta T."/>
            <person name="Neiman D."/>
            <person name="Pearson M."/>
            <person name="Roberts A."/>
            <person name="Saif S."/>
            <person name="Shea T."/>
            <person name="Shenoy N."/>
            <person name="Sisk P."/>
            <person name="Stolte C."/>
            <person name="Sykes S."/>
            <person name="White J."/>
            <person name="Yandava C."/>
            <person name="Burger G."/>
            <person name="Gray M.W."/>
            <person name="Holland P.W.H."/>
            <person name="King N."/>
            <person name="Lang F.B.F."/>
            <person name="Roger A.J."/>
            <person name="Ruiz-Trillo I."/>
            <person name="Haas B."/>
            <person name="Nusbaum C."/>
            <person name="Birren B."/>
        </authorList>
    </citation>
    <scope>NUCLEOTIDE SEQUENCE [LARGE SCALE GENOMIC DNA]</scope>
    <source>
        <strain evidence="2 3">JP610</strain>
    </source>
</reference>
<keyword evidence="3" id="KW-1185">Reference proteome</keyword>
<evidence type="ECO:0000313" key="3">
    <source>
        <dbReference type="Proteomes" id="UP000054560"/>
    </source>
</evidence>
<feature type="domain" description="Transcription factor IIIC subunit 5 HTH" evidence="1">
    <location>
        <begin position="8"/>
        <end position="58"/>
    </location>
</feature>
<dbReference type="Proteomes" id="UP000054560">
    <property type="component" value="Unassembled WGS sequence"/>
</dbReference>
<dbReference type="RefSeq" id="XP_014150234.1">
    <property type="nucleotide sequence ID" value="XM_014294759.1"/>
</dbReference>
<protein>
    <recommendedName>
        <fullName evidence="1">Transcription factor IIIC subunit 5 HTH domain-containing protein</fullName>
    </recommendedName>
</protein>
<evidence type="ECO:0000313" key="2">
    <source>
        <dbReference type="EMBL" id="KNC76332.1"/>
    </source>
</evidence>
<name>A0A0L0FHR9_9EUKA</name>
<sequence>SSVKEPIVALLLEQVRKLFEKRPVWTRVAIDHEIKPQLKIFLRDTLHQVAYVMTKGEFN</sequence>
<dbReference type="Pfam" id="PF09734">
    <property type="entry name" value="Tau95"/>
    <property type="match status" value="1"/>
</dbReference>
<accession>A0A0L0FHR9</accession>
<dbReference type="OrthoDB" id="5598268at2759"/>
<dbReference type="InterPro" id="IPR019136">
    <property type="entry name" value="TF_IIIC_su-5_HTH"/>
</dbReference>
<dbReference type="AlphaFoldDB" id="A0A0L0FHR9"/>